<proteinExistence type="predicted"/>
<evidence type="ECO:0000256" key="1">
    <source>
        <dbReference type="SAM" id="Phobius"/>
    </source>
</evidence>
<name>A0A8J6Z9S8_9RHOB</name>
<dbReference type="AlphaFoldDB" id="A0A8J6Z9S8"/>
<evidence type="ECO:0000313" key="3">
    <source>
        <dbReference type="Proteomes" id="UP000609121"/>
    </source>
</evidence>
<keyword evidence="1" id="KW-0812">Transmembrane</keyword>
<keyword evidence="3" id="KW-1185">Reference proteome</keyword>
<comment type="caution">
    <text evidence="2">The sequence shown here is derived from an EMBL/GenBank/DDBJ whole genome shotgun (WGS) entry which is preliminary data.</text>
</comment>
<keyword evidence="1" id="KW-0472">Membrane</keyword>
<dbReference type="Proteomes" id="UP000609121">
    <property type="component" value="Unassembled WGS sequence"/>
</dbReference>
<keyword evidence="1" id="KW-1133">Transmembrane helix</keyword>
<reference evidence="2" key="1">
    <citation type="submission" date="2020-09" db="EMBL/GenBank/DDBJ databases">
        <title>A novel bacterium of genus Mangrovicoccus, isolated from South China Sea.</title>
        <authorList>
            <person name="Huang H."/>
            <person name="Mo K."/>
            <person name="Hu Y."/>
        </authorList>
    </citation>
    <scope>NUCLEOTIDE SEQUENCE</scope>
    <source>
        <strain evidence="2">HB182678</strain>
    </source>
</reference>
<feature type="transmembrane region" description="Helical" evidence="1">
    <location>
        <begin position="23"/>
        <end position="45"/>
    </location>
</feature>
<feature type="transmembrane region" description="Helical" evidence="1">
    <location>
        <begin position="88"/>
        <end position="111"/>
    </location>
</feature>
<feature type="non-terminal residue" evidence="2">
    <location>
        <position position="114"/>
    </location>
</feature>
<accession>A0A8J6Z9S8</accession>
<feature type="transmembrane region" description="Helical" evidence="1">
    <location>
        <begin position="57"/>
        <end position="76"/>
    </location>
</feature>
<protein>
    <submittedName>
        <fullName evidence="2">Uncharacterized protein</fullName>
    </submittedName>
</protein>
<evidence type="ECO:0000313" key="2">
    <source>
        <dbReference type="EMBL" id="MBE3640689.1"/>
    </source>
</evidence>
<organism evidence="2 3">
    <name type="scientific">Mangrovicoccus algicola</name>
    <dbReference type="NCBI Taxonomy" id="2771008"/>
    <lineage>
        <taxon>Bacteria</taxon>
        <taxon>Pseudomonadati</taxon>
        <taxon>Pseudomonadota</taxon>
        <taxon>Alphaproteobacteria</taxon>
        <taxon>Rhodobacterales</taxon>
        <taxon>Paracoccaceae</taxon>
        <taxon>Mangrovicoccus</taxon>
    </lineage>
</organism>
<dbReference type="RefSeq" id="WP_193187287.1">
    <property type="nucleotide sequence ID" value="NZ_JACVXA010000131.1"/>
</dbReference>
<dbReference type="EMBL" id="JACVXA010000131">
    <property type="protein sequence ID" value="MBE3640689.1"/>
    <property type="molecule type" value="Genomic_DNA"/>
</dbReference>
<sequence length="114" mass="11643">MDDLTDTATQVARHLRTRPISPISVIVTMAAADAILLACSLWLAAFRSWPRTEFAPHHAAVTAVAAAISAAIILAAAEAYRPRRLLRLGPAAAGALAGAVLAAALGVLLAAPGQ</sequence>
<gene>
    <name evidence="2" type="ORF">ICN82_21055</name>
</gene>